<name>A0A856MMM6_9CYAN</name>
<sequence>MVNPIVQTLMTDETHHGLPLQVTQLVLDFVYRISFLSILCIRNHLNLLRKDNFEGGNSWLYQRLRNVYFLNLYHKKSVCGSESEKKTSSSSRKINVQCQPQSRTRRYDWGYQGYTEPNWLNSSEDINVWWKLYRSIFGKYRYTSLELAMRLDALMPKPIANFLPPILPRLEVERNINKNAIDYGDLASNYS</sequence>
<proteinExistence type="predicted"/>
<organism evidence="1 2">
    <name type="scientific">Brasilonema sennae CENA114</name>
    <dbReference type="NCBI Taxonomy" id="415709"/>
    <lineage>
        <taxon>Bacteria</taxon>
        <taxon>Bacillati</taxon>
        <taxon>Cyanobacteriota</taxon>
        <taxon>Cyanophyceae</taxon>
        <taxon>Nostocales</taxon>
        <taxon>Scytonemataceae</taxon>
        <taxon>Brasilonema</taxon>
        <taxon>Bromeliae group (in: Brasilonema)</taxon>
    </lineage>
</organism>
<evidence type="ECO:0000313" key="1">
    <source>
        <dbReference type="EMBL" id="QDL11659.1"/>
    </source>
</evidence>
<gene>
    <name evidence="1" type="ORF">DP114_30560</name>
</gene>
<protein>
    <submittedName>
        <fullName evidence="1">Uncharacterized protein</fullName>
    </submittedName>
</protein>
<accession>A0A856MMM6</accession>
<keyword evidence="2" id="KW-1185">Reference proteome</keyword>
<evidence type="ECO:0000313" key="2">
    <source>
        <dbReference type="Proteomes" id="UP000503129"/>
    </source>
</evidence>
<dbReference type="AlphaFoldDB" id="A0A856MMM6"/>
<dbReference type="Proteomes" id="UP000503129">
    <property type="component" value="Chromosome"/>
</dbReference>
<dbReference type="EMBL" id="CP030118">
    <property type="protein sequence ID" value="QDL11659.1"/>
    <property type="molecule type" value="Genomic_DNA"/>
</dbReference>
<dbReference type="KEGG" id="bsen:DP114_30560"/>
<reference evidence="1 2" key="1">
    <citation type="submission" date="2018-06" db="EMBL/GenBank/DDBJ databases">
        <title>Comparative genomics of Brasilonema spp. strains.</title>
        <authorList>
            <person name="Alvarenga D.O."/>
            <person name="Fiore M.F."/>
            <person name="Varani A.M."/>
        </authorList>
    </citation>
    <scope>NUCLEOTIDE SEQUENCE [LARGE SCALE GENOMIC DNA]</scope>
    <source>
        <strain evidence="1 2">CENA114</strain>
    </source>
</reference>